<protein>
    <submittedName>
        <fullName evidence="1">Uncharacterized protein</fullName>
    </submittedName>
</protein>
<name>A0A7R8UTC5_HERIL</name>
<proteinExistence type="predicted"/>
<dbReference type="InParanoid" id="A0A7R8UTC5"/>
<dbReference type="EMBL" id="LR899012">
    <property type="protein sequence ID" value="CAD7086637.1"/>
    <property type="molecule type" value="Genomic_DNA"/>
</dbReference>
<gene>
    <name evidence="1" type="ORF">HERILL_LOCUS9395</name>
</gene>
<evidence type="ECO:0000313" key="1">
    <source>
        <dbReference type="EMBL" id="CAD7086637.1"/>
    </source>
</evidence>
<dbReference type="Proteomes" id="UP000594454">
    <property type="component" value="Chromosome 4"/>
</dbReference>
<organism evidence="1 2">
    <name type="scientific">Hermetia illucens</name>
    <name type="common">Black soldier fly</name>
    <dbReference type="NCBI Taxonomy" id="343691"/>
    <lineage>
        <taxon>Eukaryota</taxon>
        <taxon>Metazoa</taxon>
        <taxon>Ecdysozoa</taxon>
        <taxon>Arthropoda</taxon>
        <taxon>Hexapoda</taxon>
        <taxon>Insecta</taxon>
        <taxon>Pterygota</taxon>
        <taxon>Neoptera</taxon>
        <taxon>Endopterygota</taxon>
        <taxon>Diptera</taxon>
        <taxon>Brachycera</taxon>
        <taxon>Stratiomyomorpha</taxon>
        <taxon>Stratiomyidae</taxon>
        <taxon>Hermetiinae</taxon>
        <taxon>Hermetia</taxon>
    </lineage>
</organism>
<accession>A0A7R8UTC5</accession>
<reference evidence="1 2" key="1">
    <citation type="submission" date="2020-11" db="EMBL/GenBank/DDBJ databases">
        <authorList>
            <person name="Wallbank WR R."/>
            <person name="Pardo Diaz C."/>
            <person name="Kozak K."/>
            <person name="Martin S."/>
            <person name="Jiggins C."/>
            <person name="Moest M."/>
            <person name="Warren A I."/>
            <person name="Generalovic N T."/>
            <person name="Byers J.R.P. K."/>
            <person name="Montejo-Kovacevich G."/>
            <person name="Yen C E."/>
        </authorList>
    </citation>
    <scope>NUCLEOTIDE SEQUENCE [LARGE SCALE GENOMIC DNA]</scope>
</reference>
<keyword evidence="2" id="KW-1185">Reference proteome</keyword>
<evidence type="ECO:0000313" key="2">
    <source>
        <dbReference type="Proteomes" id="UP000594454"/>
    </source>
</evidence>
<dbReference type="AlphaFoldDB" id="A0A7R8UTC5"/>
<sequence length="126" mass="13655">MTALVLRGLFAERINKANFPRREQELCMTVGAAKGVIAVPGKADTLLGSTLNLHLIILEHRNRNSVKKTLQKSAEDMNDKIVGDESVEKDASPVDNFGEGGTREGILITKGFLSDNFSSKLGDSIL</sequence>